<reference evidence="1 2" key="1">
    <citation type="submission" date="2018-12" db="EMBL/GenBank/DDBJ databases">
        <authorList>
            <person name="Criscuolo A."/>
        </authorList>
    </citation>
    <scope>NUCLEOTIDE SEQUENCE [LARGE SCALE GENOMIC DNA]</scope>
    <source>
        <strain evidence="1">ACIP1116281</strain>
    </source>
</reference>
<dbReference type="Pfam" id="PF10016">
    <property type="entry name" value="DUF2259"/>
    <property type="match status" value="1"/>
</dbReference>
<dbReference type="EMBL" id="UZWD01000007">
    <property type="protein sequence ID" value="VDS03387.1"/>
    <property type="molecule type" value="Genomic_DNA"/>
</dbReference>
<evidence type="ECO:0000313" key="2">
    <source>
        <dbReference type="Proteomes" id="UP000268844"/>
    </source>
</evidence>
<evidence type="ECO:0008006" key="3">
    <source>
        <dbReference type="Google" id="ProtNLM"/>
    </source>
</evidence>
<protein>
    <recommendedName>
        <fullName evidence="3">DUF2259 domain-containing protein</fullName>
    </recommendedName>
</protein>
<gene>
    <name evidence="1" type="ORF">DEVEQU_00510</name>
</gene>
<keyword evidence="2" id="KW-1185">Reference proteome</keyword>
<organism evidence="1 2">
    <name type="scientific">Devosia equisanguinis</name>
    <dbReference type="NCBI Taxonomy" id="2490941"/>
    <lineage>
        <taxon>Bacteria</taxon>
        <taxon>Pseudomonadati</taxon>
        <taxon>Pseudomonadota</taxon>
        <taxon>Alphaproteobacteria</taxon>
        <taxon>Hyphomicrobiales</taxon>
        <taxon>Devosiaceae</taxon>
        <taxon>Devosia</taxon>
    </lineage>
</organism>
<dbReference type="Proteomes" id="UP000268844">
    <property type="component" value="Unassembled WGS sequence"/>
</dbReference>
<proteinExistence type="predicted"/>
<sequence>MNWKRRKEAKVASARRERPETALAALALLAALTAPALAGDRALIDLIGFSPDARYFAFEEFGVQDGSGFAYSSIYLLDLTNDSWVVGTPIRAQAADEERGLADTRAEAGRNAAAHLRDFDISVPVDVATMLGDGTPEIDGKTLRFGVPGYAPGQVMDKHHLQLRSFETGAANPCSEWFDSAPLGFELVLSDAETDTVIYRDGTLPRSRACPTDYRLYAVVLPFMSQDISSGVAILSYYPHGFEGPDRRFLAVPLAH</sequence>
<dbReference type="AlphaFoldDB" id="A0A447I7C2"/>
<dbReference type="InterPro" id="IPR018725">
    <property type="entry name" value="DUF2259_secreted"/>
</dbReference>
<name>A0A447I7C2_9HYPH</name>
<evidence type="ECO:0000313" key="1">
    <source>
        <dbReference type="EMBL" id="VDS03387.1"/>
    </source>
</evidence>
<dbReference type="OrthoDB" id="65722at2"/>
<accession>A0A447I7C2</accession>